<evidence type="ECO:0000256" key="2">
    <source>
        <dbReference type="ARBA" id="ARBA00022763"/>
    </source>
</evidence>
<dbReference type="PANTHER" id="PTHR30446:SF0">
    <property type="entry name" value="RECOMBINATION PROTEIN RECR"/>
    <property type="match status" value="1"/>
</dbReference>
<feature type="domain" description="Toprim" evidence="8">
    <location>
        <begin position="94"/>
        <end position="189"/>
    </location>
</feature>
<keyword evidence="4 7" id="KW-0862">Zinc</keyword>
<keyword evidence="1 7" id="KW-0479">Metal-binding</keyword>
<comment type="similarity">
    <text evidence="7">Belongs to the RecR family.</text>
</comment>
<dbReference type="RefSeq" id="WP_258285885.1">
    <property type="nucleotide sequence ID" value="NZ_UHJL01000003.1"/>
</dbReference>
<protein>
    <recommendedName>
        <fullName evidence="7">Recombination protein RecR</fullName>
    </recommendedName>
</protein>
<dbReference type="Gene3D" id="6.10.250.240">
    <property type="match status" value="1"/>
</dbReference>
<dbReference type="Gene3D" id="1.10.8.420">
    <property type="entry name" value="RecR Domain 1"/>
    <property type="match status" value="1"/>
</dbReference>
<dbReference type="GO" id="GO:0003677">
    <property type="term" value="F:DNA binding"/>
    <property type="evidence" value="ECO:0007669"/>
    <property type="project" value="UniProtKB-UniRule"/>
</dbReference>
<dbReference type="InterPro" id="IPR015967">
    <property type="entry name" value="Rcmb_RecR_Znf"/>
</dbReference>
<dbReference type="InterPro" id="IPR000093">
    <property type="entry name" value="DNA_Rcmb_RecR"/>
</dbReference>
<dbReference type="CDD" id="cd01025">
    <property type="entry name" value="TOPRIM_recR"/>
    <property type="match status" value="1"/>
</dbReference>
<dbReference type="Gene3D" id="3.40.1360.10">
    <property type="match status" value="1"/>
</dbReference>
<dbReference type="EMBL" id="UHJL01000003">
    <property type="protein sequence ID" value="SUQ24836.1"/>
    <property type="molecule type" value="Genomic_DNA"/>
</dbReference>
<organism evidence="9 10">
    <name type="scientific">Fibrobacter succinogenes</name>
    <name type="common">Bacteroides succinogenes</name>
    <dbReference type="NCBI Taxonomy" id="833"/>
    <lineage>
        <taxon>Bacteria</taxon>
        <taxon>Pseudomonadati</taxon>
        <taxon>Fibrobacterota</taxon>
        <taxon>Fibrobacteria</taxon>
        <taxon>Fibrobacterales</taxon>
        <taxon>Fibrobacteraceae</taxon>
        <taxon>Fibrobacter</taxon>
    </lineage>
</organism>
<keyword evidence="6 7" id="KW-0234">DNA repair</keyword>
<evidence type="ECO:0000256" key="6">
    <source>
        <dbReference type="ARBA" id="ARBA00023204"/>
    </source>
</evidence>
<accession>A0A380S8D5</accession>
<dbReference type="NCBIfam" id="TIGR00615">
    <property type="entry name" value="recR"/>
    <property type="match status" value="1"/>
</dbReference>
<dbReference type="InterPro" id="IPR006171">
    <property type="entry name" value="TOPRIM_dom"/>
</dbReference>
<keyword evidence="2 7" id="KW-0227">DNA damage</keyword>
<evidence type="ECO:0000256" key="1">
    <source>
        <dbReference type="ARBA" id="ARBA00022723"/>
    </source>
</evidence>
<dbReference type="GO" id="GO:0008270">
    <property type="term" value="F:zinc ion binding"/>
    <property type="evidence" value="ECO:0007669"/>
    <property type="project" value="UniProtKB-KW"/>
</dbReference>
<dbReference type="Pfam" id="PF21176">
    <property type="entry name" value="RecR_HhH"/>
    <property type="match status" value="1"/>
</dbReference>
<dbReference type="InterPro" id="IPR034137">
    <property type="entry name" value="TOPRIM_RecR"/>
</dbReference>
<dbReference type="HAMAP" id="MF_00017">
    <property type="entry name" value="RecR"/>
    <property type="match status" value="1"/>
</dbReference>
<dbReference type="Pfam" id="PF02132">
    <property type="entry name" value="RecR_ZnF"/>
    <property type="match status" value="1"/>
</dbReference>
<name>A0A380S8D5_FIBSU</name>
<dbReference type="GO" id="GO:0006281">
    <property type="term" value="P:DNA repair"/>
    <property type="evidence" value="ECO:0007669"/>
    <property type="project" value="UniProtKB-UniRule"/>
</dbReference>
<proteinExistence type="inferred from homology"/>
<dbReference type="AlphaFoldDB" id="A0A380S8D5"/>
<keyword evidence="5 7" id="KW-0233">DNA recombination</keyword>
<evidence type="ECO:0000313" key="10">
    <source>
        <dbReference type="Proteomes" id="UP000255423"/>
    </source>
</evidence>
<dbReference type="Pfam" id="PF13662">
    <property type="entry name" value="Toprim_4"/>
    <property type="match status" value="1"/>
</dbReference>
<dbReference type="SUPFAM" id="SSF111304">
    <property type="entry name" value="Recombination protein RecR"/>
    <property type="match status" value="1"/>
</dbReference>
<evidence type="ECO:0000256" key="5">
    <source>
        <dbReference type="ARBA" id="ARBA00023172"/>
    </source>
</evidence>
<evidence type="ECO:0000259" key="8">
    <source>
        <dbReference type="PROSITE" id="PS50880"/>
    </source>
</evidence>
<sequence>MANDHAVRAFGLPLMNVEPQSLENLISEFASLPGIGLKTARRLAYHMLSRKKGDVERFADSLMQAAEKVHPCPRCHAFTDEDICPTCRAREGAKSICVVEKNSDILPFERSSVHKGLYFVLGGVISPLDGIGPEALHLPQLVERIKTENIEELVLALGSSPEADSTALMIDRMLAGVNVKRTRLARGIPMGSDLEFIDEVTMLRAFEGRVSL</sequence>
<comment type="function">
    <text evidence="7">May play a role in DNA repair. It seems to be involved in an RecBC-independent recombinational process of DNA repair. It may act with RecF and RecO.</text>
</comment>
<dbReference type="InterPro" id="IPR023627">
    <property type="entry name" value="Rcmb_RecR"/>
</dbReference>
<dbReference type="PANTHER" id="PTHR30446">
    <property type="entry name" value="RECOMBINATION PROTEIN RECR"/>
    <property type="match status" value="1"/>
</dbReference>
<reference evidence="9 10" key="1">
    <citation type="submission" date="2017-08" db="EMBL/GenBank/DDBJ databases">
        <authorList>
            <person name="de Groot N.N."/>
        </authorList>
    </citation>
    <scope>NUCLEOTIDE SEQUENCE [LARGE SCALE GENOMIC DNA]</scope>
    <source>
        <strain evidence="9 10">HM2</strain>
    </source>
</reference>
<dbReference type="GO" id="GO:0006310">
    <property type="term" value="P:DNA recombination"/>
    <property type="evidence" value="ECO:0007669"/>
    <property type="project" value="UniProtKB-UniRule"/>
</dbReference>
<feature type="zinc finger region" description="C4-type" evidence="7">
    <location>
        <begin position="72"/>
        <end position="87"/>
    </location>
</feature>
<gene>
    <name evidence="7" type="primary">recR</name>
    <name evidence="9" type="ORF">SAMN05661053_2250</name>
</gene>
<dbReference type="Proteomes" id="UP000255423">
    <property type="component" value="Unassembled WGS sequence"/>
</dbReference>
<dbReference type="Pfam" id="PF21175">
    <property type="entry name" value="RecR_C"/>
    <property type="match status" value="1"/>
</dbReference>
<keyword evidence="3 7" id="KW-0863">Zinc-finger</keyword>
<evidence type="ECO:0000313" key="9">
    <source>
        <dbReference type="EMBL" id="SUQ24836.1"/>
    </source>
</evidence>
<evidence type="ECO:0000256" key="4">
    <source>
        <dbReference type="ARBA" id="ARBA00022833"/>
    </source>
</evidence>
<evidence type="ECO:0000256" key="7">
    <source>
        <dbReference type="HAMAP-Rule" id="MF_00017"/>
    </source>
</evidence>
<evidence type="ECO:0000256" key="3">
    <source>
        <dbReference type="ARBA" id="ARBA00022771"/>
    </source>
</evidence>
<dbReference type="PROSITE" id="PS50880">
    <property type="entry name" value="TOPRIM"/>
    <property type="match status" value="1"/>
</dbReference>